<feature type="domain" description="Peptidase M43 pregnancy-associated plasma-A" evidence="9">
    <location>
        <begin position="193"/>
        <end position="291"/>
    </location>
</feature>
<dbReference type="GO" id="GO:0008237">
    <property type="term" value="F:metallopeptidase activity"/>
    <property type="evidence" value="ECO:0007669"/>
    <property type="project" value="UniProtKB-KW"/>
</dbReference>
<comment type="similarity">
    <text evidence="1">Belongs to the peptidase M43B family.</text>
</comment>
<evidence type="ECO:0000256" key="6">
    <source>
        <dbReference type="ARBA" id="ARBA00022833"/>
    </source>
</evidence>
<gene>
    <name evidence="10" type="ORF">HOP12_03725</name>
</gene>
<keyword evidence="3" id="KW-0479">Metal-binding</keyword>
<accession>A0A849SPE1</accession>
<keyword evidence="6" id="KW-0862">Zinc</keyword>
<keyword evidence="7 10" id="KW-0482">Metalloprotease</keyword>
<name>A0A849SPE1_UNCEI</name>
<dbReference type="EMBL" id="JABFRW010000035">
    <property type="protein sequence ID" value="NOT33260.1"/>
    <property type="molecule type" value="Genomic_DNA"/>
</dbReference>
<dbReference type="Proteomes" id="UP000580839">
    <property type="component" value="Unassembled WGS sequence"/>
</dbReference>
<keyword evidence="5" id="KW-0378">Hydrolase</keyword>
<keyword evidence="2 10" id="KW-0645">Protease</keyword>
<dbReference type="InterPro" id="IPR024079">
    <property type="entry name" value="MetalloPept_cat_dom_sf"/>
</dbReference>
<dbReference type="PANTHER" id="PTHR47466:SF1">
    <property type="entry name" value="METALLOPROTEASE MEP1 (AFU_ORTHOLOGUE AFUA_1G07730)-RELATED"/>
    <property type="match status" value="1"/>
</dbReference>
<evidence type="ECO:0000256" key="1">
    <source>
        <dbReference type="ARBA" id="ARBA00008721"/>
    </source>
</evidence>
<dbReference type="Pfam" id="PF05572">
    <property type="entry name" value="Peptidase_M43"/>
    <property type="match status" value="1"/>
</dbReference>
<evidence type="ECO:0000256" key="7">
    <source>
        <dbReference type="ARBA" id="ARBA00023049"/>
    </source>
</evidence>
<evidence type="ECO:0000259" key="9">
    <source>
        <dbReference type="Pfam" id="PF05572"/>
    </source>
</evidence>
<keyword evidence="8" id="KW-1015">Disulfide bond</keyword>
<evidence type="ECO:0000256" key="2">
    <source>
        <dbReference type="ARBA" id="ARBA00022670"/>
    </source>
</evidence>
<keyword evidence="4" id="KW-0732">Signal</keyword>
<dbReference type="SUPFAM" id="SSF55486">
    <property type="entry name" value="Metalloproteases ('zincins'), catalytic domain"/>
    <property type="match status" value="1"/>
</dbReference>
<evidence type="ECO:0000313" key="10">
    <source>
        <dbReference type="EMBL" id="NOT33260.1"/>
    </source>
</evidence>
<dbReference type="PANTHER" id="PTHR47466">
    <property type="match status" value="1"/>
</dbReference>
<sequence>MSTRSRRTAALPPRRSCGTMAVHMSLLERYPQFRARQFQLEQDTARLRTSGLRAADLRVRTVKTVVNVVYKTDAQNVSMAQIRSQITVLNRDFAARNPDRSKVPTPWKGLVTDTRVRFKLVKVIRKLTRKDSFTDQDNGVKKAASGGMPPYRPESHLNLWVCALRDSVLGYAQFPGGPSATDGVVIHYLAFGTLGSARSPFNKGRTATHEVGHYFNLRHIWGDTPDCSGSDAVPDTPNSAGPNFNKPTFPTITCNNGPNGDMFMNYMDYVDDAAMFMFTAQQVARMRATLAGPRSGL</sequence>
<dbReference type="InterPro" id="IPR008754">
    <property type="entry name" value="Peptidase_M43"/>
</dbReference>
<reference evidence="10 11" key="1">
    <citation type="submission" date="2020-04" db="EMBL/GenBank/DDBJ databases">
        <title>Metagenomic profiling of ammonia- and methane-oxidizing microorganisms in a Dutch drinking water treatment plant.</title>
        <authorList>
            <person name="Poghosyan L."/>
            <person name="Leucker S."/>
        </authorList>
    </citation>
    <scope>NUCLEOTIDE SEQUENCE [LARGE SCALE GENOMIC DNA]</scope>
    <source>
        <strain evidence="10">S-RSF-IL-03</strain>
    </source>
</reference>
<evidence type="ECO:0000256" key="8">
    <source>
        <dbReference type="ARBA" id="ARBA00023157"/>
    </source>
</evidence>
<dbReference type="AlphaFoldDB" id="A0A849SPE1"/>
<comment type="caution">
    <text evidence="10">The sequence shown here is derived from an EMBL/GenBank/DDBJ whole genome shotgun (WGS) entry which is preliminary data.</text>
</comment>
<evidence type="ECO:0000256" key="5">
    <source>
        <dbReference type="ARBA" id="ARBA00022801"/>
    </source>
</evidence>
<proteinExistence type="inferred from homology"/>
<dbReference type="CDD" id="cd04275">
    <property type="entry name" value="ZnMc_pappalysin_like"/>
    <property type="match status" value="1"/>
</dbReference>
<organism evidence="10 11">
    <name type="scientific">Eiseniibacteriota bacterium</name>
    <dbReference type="NCBI Taxonomy" id="2212470"/>
    <lineage>
        <taxon>Bacteria</taxon>
        <taxon>Candidatus Eiseniibacteriota</taxon>
    </lineage>
</organism>
<dbReference type="Gene3D" id="3.40.390.10">
    <property type="entry name" value="Collagenase (Catalytic Domain)"/>
    <property type="match status" value="1"/>
</dbReference>
<evidence type="ECO:0000256" key="3">
    <source>
        <dbReference type="ARBA" id="ARBA00022723"/>
    </source>
</evidence>
<dbReference type="GO" id="GO:0006508">
    <property type="term" value="P:proteolysis"/>
    <property type="evidence" value="ECO:0007669"/>
    <property type="project" value="UniProtKB-KW"/>
</dbReference>
<evidence type="ECO:0000256" key="4">
    <source>
        <dbReference type="ARBA" id="ARBA00022729"/>
    </source>
</evidence>
<dbReference type="GO" id="GO:0046872">
    <property type="term" value="F:metal ion binding"/>
    <property type="evidence" value="ECO:0007669"/>
    <property type="project" value="UniProtKB-KW"/>
</dbReference>
<evidence type="ECO:0000313" key="11">
    <source>
        <dbReference type="Proteomes" id="UP000580839"/>
    </source>
</evidence>
<protein>
    <submittedName>
        <fullName evidence="10">Zinc metalloprotease</fullName>
    </submittedName>
</protein>